<comment type="similarity">
    <text evidence="2 6">Belongs to the drug/metabolite transporter (DMT) superfamily. Plant drug/metabolite exporter (P-DME) (TC 2.A.7.4) family.</text>
</comment>
<gene>
    <name evidence="10" type="primary">LOC115726714</name>
</gene>
<feature type="transmembrane region" description="Helical" evidence="6">
    <location>
        <begin position="309"/>
        <end position="327"/>
    </location>
</feature>
<keyword evidence="9" id="KW-1185">Reference proteome</keyword>
<sequence>MSEDRESVVRAMNRVKPYLAVVLLQFGFAGMAIVAKLSLNRGMSQHVFVVYRHVLATVAIAPFAILFERKTRPKMTRSIFLKILLLGLLEPVMDQNLYYTGMKYTTASFTAAMSNMLPAFAFLMAWFLRLERLSIRSKHSQAKIVGTLVTIGGAMLMTLVKGPVLDLPWTKSASTHVDSNGVVQKPIKGAVMITAGCFCWASFVILQAITLKSYPAELTLTALICIAGSFQGAVFAFAMERSNLAAWSLNFDVRLLAVVYSGIICSGAGFYIQGVVMQIKGPVFVTAFNPLHMVLVAILGSFILHEILYLGRVIGALVIVLGLYLVLWGKSKDEPPTGGSEKQETSNLQLANTSLGDESAETASSPYVVAVTKVRPTDEAV</sequence>
<feature type="transmembrane region" description="Helical" evidence="6">
    <location>
        <begin position="111"/>
        <end position="130"/>
    </location>
</feature>
<evidence type="ECO:0000256" key="1">
    <source>
        <dbReference type="ARBA" id="ARBA00004141"/>
    </source>
</evidence>
<keyword evidence="4 6" id="KW-1133">Transmembrane helix</keyword>
<dbReference type="SUPFAM" id="SSF103481">
    <property type="entry name" value="Multidrug resistance efflux transporter EmrE"/>
    <property type="match status" value="2"/>
</dbReference>
<dbReference type="PANTHER" id="PTHR31218">
    <property type="entry name" value="WAT1-RELATED PROTEIN"/>
    <property type="match status" value="1"/>
</dbReference>
<dbReference type="RefSeq" id="XP_030512576.2">
    <property type="nucleotide sequence ID" value="XM_030656716.2"/>
</dbReference>
<evidence type="ECO:0000256" key="6">
    <source>
        <dbReference type="RuleBase" id="RU363077"/>
    </source>
</evidence>
<dbReference type="GO" id="GO:0022857">
    <property type="term" value="F:transmembrane transporter activity"/>
    <property type="evidence" value="ECO:0007669"/>
    <property type="project" value="InterPro"/>
</dbReference>
<reference evidence="10" key="1">
    <citation type="submission" date="2025-08" db="UniProtKB">
        <authorList>
            <consortium name="RefSeq"/>
        </authorList>
    </citation>
    <scope>IDENTIFICATION</scope>
    <source>
        <tissue evidence="10">Leaf</tissue>
    </source>
</reference>
<feature type="domain" description="EamA" evidence="8">
    <location>
        <begin position="188"/>
        <end position="327"/>
    </location>
</feature>
<keyword evidence="5 6" id="KW-0472">Membrane</keyword>
<feature type="domain" description="EamA" evidence="8">
    <location>
        <begin position="18"/>
        <end position="158"/>
    </location>
</feature>
<evidence type="ECO:0000259" key="8">
    <source>
        <dbReference type="Pfam" id="PF00892"/>
    </source>
</evidence>
<comment type="subcellular location">
    <subcellularLocation>
        <location evidence="1 6">Membrane</location>
        <topology evidence="1 6">Multi-pass membrane protein</topology>
    </subcellularLocation>
</comment>
<feature type="region of interest" description="Disordered" evidence="7">
    <location>
        <begin position="335"/>
        <end position="363"/>
    </location>
</feature>
<accession>A0A8B8MNX2</accession>
<evidence type="ECO:0000256" key="3">
    <source>
        <dbReference type="ARBA" id="ARBA00022692"/>
    </source>
</evidence>
<dbReference type="GO" id="GO:0016020">
    <property type="term" value="C:membrane"/>
    <property type="evidence" value="ECO:0007669"/>
    <property type="project" value="UniProtKB-SubCell"/>
</dbReference>
<feature type="transmembrane region" description="Helical" evidence="6">
    <location>
        <begin position="218"/>
        <end position="239"/>
    </location>
</feature>
<dbReference type="KEGG" id="rarg:115726714"/>
<evidence type="ECO:0000256" key="5">
    <source>
        <dbReference type="ARBA" id="ARBA00023136"/>
    </source>
</evidence>
<dbReference type="InterPro" id="IPR000620">
    <property type="entry name" value="EamA_dom"/>
</dbReference>
<evidence type="ECO:0000256" key="7">
    <source>
        <dbReference type="SAM" id="MobiDB-lite"/>
    </source>
</evidence>
<feature type="transmembrane region" description="Helical" evidence="6">
    <location>
        <begin position="49"/>
        <end position="67"/>
    </location>
</feature>
<feature type="compositionally biased region" description="Polar residues" evidence="7">
    <location>
        <begin position="345"/>
        <end position="363"/>
    </location>
</feature>
<evidence type="ECO:0000256" key="4">
    <source>
        <dbReference type="ARBA" id="ARBA00022989"/>
    </source>
</evidence>
<keyword evidence="3 6" id="KW-0812">Transmembrane</keyword>
<feature type="transmembrane region" description="Helical" evidence="6">
    <location>
        <begin position="187"/>
        <end position="206"/>
    </location>
</feature>
<dbReference type="InterPro" id="IPR030184">
    <property type="entry name" value="WAT1-related"/>
</dbReference>
<feature type="transmembrane region" description="Helical" evidence="6">
    <location>
        <begin position="251"/>
        <end position="271"/>
    </location>
</feature>
<proteinExistence type="inferred from homology"/>
<dbReference type="AlphaFoldDB" id="A0A8B8MNX2"/>
<dbReference type="GeneID" id="115726714"/>
<feature type="transmembrane region" description="Helical" evidence="6">
    <location>
        <begin position="142"/>
        <end position="160"/>
    </location>
</feature>
<evidence type="ECO:0000313" key="9">
    <source>
        <dbReference type="Proteomes" id="UP000827889"/>
    </source>
</evidence>
<dbReference type="InterPro" id="IPR037185">
    <property type="entry name" value="EmrE-like"/>
</dbReference>
<protein>
    <recommendedName>
        <fullName evidence="6">WAT1-related protein</fullName>
    </recommendedName>
</protein>
<feature type="transmembrane region" description="Helical" evidence="6">
    <location>
        <begin position="283"/>
        <end position="303"/>
    </location>
</feature>
<dbReference type="Pfam" id="PF00892">
    <property type="entry name" value="EamA"/>
    <property type="match status" value="2"/>
</dbReference>
<evidence type="ECO:0000313" key="10">
    <source>
        <dbReference type="RefSeq" id="XP_030512576.2"/>
    </source>
</evidence>
<evidence type="ECO:0000256" key="2">
    <source>
        <dbReference type="ARBA" id="ARBA00007635"/>
    </source>
</evidence>
<name>A0A8B8MNX2_9MYRT</name>
<dbReference type="Proteomes" id="UP000827889">
    <property type="component" value="Chromosome 5"/>
</dbReference>
<organism evidence="9 10">
    <name type="scientific">Rhodamnia argentea</name>
    <dbReference type="NCBI Taxonomy" id="178133"/>
    <lineage>
        <taxon>Eukaryota</taxon>
        <taxon>Viridiplantae</taxon>
        <taxon>Streptophyta</taxon>
        <taxon>Embryophyta</taxon>
        <taxon>Tracheophyta</taxon>
        <taxon>Spermatophyta</taxon>
        <taxon>Magnoliopsida</taxon>
        <taxon>eudicotyledons</taxon>
        <taxon>Gunneridae</taxon>
        <taxon>Pentapetalae</taxon>
        <taxon>rosids</taxon>
        <taxon>malvids</taxon>
        <taxon>Myrtales</taxon>
        <taxon>Myrtaceae</taxon>
        <taxon>Myrtoideae</taxon>
        <taxon>Myrteae</taxon>
        <taxon>Australasian group</taxon>
        <taxon>Rhodamnia</taxon>
    </lineage>
</organism>
<feature type="transmembrane region" description="Helical" evidence="6">
    <location>
        <begin position="18"/>
        <end position="37"/>
    </location>
</feature>
<feature type="transmembrane region" description="Helical" evidence="6">
    <location>
        <begin position="79"/>
        <end position="99"/>
    </location>
</feature>